<dbReference type="InterPro" id="IPR023365">
    <property type="entry name" value="Sortase_dom-sf"/>
</dbReference>
<reference evidence="2" key="1">
    <citation type="submission" date="2023-07" db="EMBL/GenBank/DDBJ databases">
        <authorList>
            <person name="Aktuganov G."/>
            <person name="Boyko T."/>
            <person name="Delegan Y."/>
            <person name="Galimzianova N."/>
            <person name="Gilvanova E."/>
            <person name="Korobov V."/>
            <person name="Kuzmina L."/>
            <person name="Melentiev A."/>
            <person name="Milman P."/>
            <person name="Ryabova A."/>
            <person name="Stupak E."/>
            <person name="Yasakov T."/>
            <person name="Zharikova N."/>
            <person name="Zhurenko E."/>
        </authorList>
    </citation>
    <scope>NUCLEOTIDE SEQUENCE</scope>
    <source>
        <strain evidence="2">IB-739</strain>
    </source>
</reference>
<evidence type="ECO:0000313" key="3">
    <source>
        <dbReference type="Proteomes" id="UP001168883"/>
    </source>
</evidence>
<keyword evidence="1" id="KW-0378">Hydrolase</keyword>
<dbReference type="NCBIfam" id="NF033746">
    <property type="entry name" value="class_D_sortase"/>
    <property type="match status" value="1"/>
</dbReference>
<dbReference type="InterPro" id="IPR053525">
    <property type="entry name" value="Sortase_D"/>
</dbReference>
<dbReference type="RefSeq" id="WP_302881180.1">
    <property type="nucleotide sequence ID" value="NZ_JAUMKJ010000061.1"/>
</dbReference>
<dbReference type="CDD" id="cd05828">
    <property type="entry name" value="Sortase_D_1"/>
    <property type="match status" value="1"/>
</dbReference>
<comment type="caution">
    <text evidence="2">The sequence shown here is derived from an EMBL/GenBank/DDBJ whole genome shotgun (WGS) entry which is preliminary data.</text>
</comment>
<dbReference type="SUPFAM" id="SSF63817">
    <property type="entry name" value="Sortase"/>
    <property type="match status" value="1"/>
</dbReference>
<proteinExistence type="predicted"/>
<dbReference type="InterPro" id="IPR005754">
    <property type="entry name" value="Sortase"/>
</dbReference>
<gene>
    <name evidence="2" type="ORF">Q3C12_30500</name>
</gene>
<accession>A0ABT8VK24</accession>
<dbReference type="InterPro" id="IPR041999">
    <property type="entry name" value="Sortase_D_1"/>
</dbReference>
<dbReference type="EMBL" id="JAUMKJ010000061">
    <property type="protein sequence ID" value="MDO3681328.1"/>
    <property type="molecule type" value="Genomic_DNA"/>
</dbReference>
<dbReference type="Gene3D" id="2.40.260.10">
    <property type="entry name" value="Sortase"/>
    <property type="match status" value="1"/>
</dbReference>
<keyword evidence="3" id="KW-1185">Reference proteome</keyword>
<dbReference type="Pfam" id="PF04203">
    <property type="entry name" value="Sortase"/>
    <property type="match status" value="1"/>
</dbReference>
<organism evidence="2 3">
    <name type="scientific">Paenibacillus ehimensis</name>
    <dbReference type="NCBI Taxonomy" id="79264"/>
    <lineage>
        <taxon>Bacteria</taxon>
        <taxon>Bacillati</taxon>
        <taxon>Bacillota</taxon>
        <taxon>Bacilli</taxon>
        <taxon>Bacillales</taxon>
        <taxon>Paenibacillaceae</taxon>
        <taxon>Paenibacillus</taxon>
    </lineage>
</organism>
<sequence>MRKILGAILAISGAIFLSLAVMQYAEHRTSMKKAMAEANALALIHSSYEGELSKEEPYKPLETVAETVPTPEPLIDRKTFSPKPNDVIGVLQIPKLEAELPIIEGTDEEMLKKGVGHYSTSVFSSDGEQIVLSGHRDTVFRNFDKLAIRDRFIVKLPYGTFEYETTKTDIVDKDDTTVIRSMGTEALVVTTCYPFRFVGDAPERYILYAYPVKSDESI</sequence>
<dbReference type="NCBIfam" id="TIGR01076">
    <property type="entry name" value="sortase_fam"/>
    <property type="match status" value="1"/>
</dbReference>
<evidence type="ECO:0000256" key="1">
    <source>
        <dbReference type="ARBA" id="ARBA00022801"/>
    </source>
</evidence>
<name>A0ABT8VK24_9BACL</name>
<protein>
    <submittedName>
        <fullName evidence="2">Class D sortase</fullName>
    </submittedName>
</protein>
<evidence type="ECO:0000313" key="2">
    <source>
        <dbReference type="EMBL" id="MDO3681328.1"/>
    </source>
</evidence>
<dbReference type="Proteomes" id="UP001168883">
    <property type="component" value="Unassembled WGS sequence"/>
</dbReference>